<proteinExistence type="predicted"/>
<dbReference type="Proteomes" id="UP000827904">
    <property type="component" value="Segment"/>
</dbReference>
<evidence type="ECO:0000313" key="1">
    <source>
        <dbReference type="EMBL" id="QYW01902.1"/>
    </source>
</evidence>
<gene>
    <name evidence="1" type="ORF">CPT_Piffle_048</name>
</gene>
<name>A0AAE8BI53_9CAUD</name>
<organism evidence="1 2">
    <name type="scientific">Stenotrophomonas phage Piffle</name>
    <dbReference type="NCBI Taxonomy" id="2859656"/>
    <lineage>
        <taxon>Viruses</taxon>
        <taxon>Duplodnaviria</taxon>
        <taxon>Heunggongvirae</taxon>
        <taxon>Uroviricota</taxon>
        <taxon>Caudoviricetes</taxon>
        <taxon>Schitoviridae</taxon>
        <taxon>Pokkenvirus</taxon>
        <taxon>Pokkenvirus piffle</taxon>
    </lineage>
</organism>
<protein>
    <submittedName>
        <fullName evidence="1">Uncharacterized protein</fullName>
    </submittedName>
</protein>
<keyword evidence="2" id="KW-1185">Reference proteome</keyword>
<sequence length="64" mass="7292">MTQHVLEVHKLNDPRVTDEDIAAAVREIGFNKPVRDDNTTYSMEEVMDIIVEKALIHSAKRETA</sequence>
<accession>A0AAE8BI53</accession>
<evidence type="ECO:0000313" key="2">
    <source>
        <dbReference type="Proteomes" id="UP000827904"/>
    </source>
</evidence>
<reference evidence="1 2" key="1">
    <citation type="submission" date="2021-06" db="EMBL/GenBank/DDBJ databases">
        <title>Complete genome sequence of Stenotrophomonas maltophilia phage Piffle.</title>
        <authorList>
            <person name="Kirchhoff M."/>
            <person name="Ortega C."/>
            <person name="Clark J."/>
            <person name="Liu M."/>
            <person name="Burrowes B."/>
        </authorList>
    </citation>
    <scope>NUCLEOTIDE SEQUENCE [LARGE SCALE GENOMIC DNA]</scope>
</reference>
<dbReference type="EMBL" id="MZ326857">
    <property type="protein sequence ID" value="QYW01902.1"/>
    <property type="molecule type" value="Genomic_DNA"/>
</dbReference>